<sequence length="424" mass="46486">MQDVIRTIDTCRVCGADDWLEVYSFGSHPLANGFLEPTDPLPEEPAFPLDVVVCRDCRLMSIRHEVRPDVMFSDYVYVTSESALIAGHMERIVDWAHERAGLTEGDLVVELGSNIGTQLTYFQRRGLRVFGVDPARNLIEIANENGVPSRAAFFGRESAARVAAEHGKAKFVLGRQCFAHIPDVHDVLDGVTSVIADDGVLAIEVPYLVDLLAENQFDTIFHEHFSYYSVSTLDRLFTSHGLRLVDVQRAPVHGGSIIVFATPQDSPVATRDTVGAILGHERALGLHSDRPYLEFAANTASVIDHIRDFVRGLVAMGKRVAGYGAPSKGCALLQFCGLTAAEIEFVTDTTKGKQGKLTPGTHIPVCSPEEAKDTPPDYYLLLAWNYADEIIANEHEFLDAGGRFVVPIPSPRVVSSRWRDAAAA</sequence>
<dbReference type="Proteomes" id="UP000256220">
    <property type="component" value="Unassembled WGS sequence"/>
</dbReference>
<name>A0A2P2FII6_AMYLU</name>
<keyword evidence="3" id="KW-0808">Transferase</keyword>
<dbReference type="RefSeq" id="WP_034321444.1">
    <property type="nucleotide sequence ID" value="NZ_JFBM01000043.1"/>
</dbReference>
<evidence type="ECO:0000259" key="1">
    <source>
        <dbReference type="Pfam" id="PF08421"/>
    </source>
</evidence>
<dbReference type="InterPro" id="IPR013630">
    <property type="entry name" value="Methyltransf_Zn-bd_dom_put"/>
</dbReference>
<evidence type="ECO:0000259" key="2">
    <source>
        <dbReference type="Pfam" id="PF08484"/>
    </source>
</evidence>
<dbReference type="Gene3D" id="3.40.50.720">
    <property type="entry name" value="NAD(P)-binding Rossmann-like Domain"/>
    <property type="match status" value="1"/>
</dbReference>
<dbReference type="GO" id="GO:0032259">
    <property type="term" value="P:methylation"/>
    <property type="evidence" value="ECO:0007669"/>
    <property type="project" value="UniProtKB-KW"/>
</dbReference>
<gene>
    <name evidence="3" type="ORF">BB31_36000</name>
</gene>
<dbReference type="GO" id="GO:0008168">
    <property type="term" value="F:methyltransferase activity"/>
    <property type="evidence" value="ECO:0007669"/>
    <property type="project" value="UniProtKB-KW"/>
</dbReference>
<comment type="caution">
    <text evidence="3">The sequence shown here is derived from an EMBL/GenBank/DDBJ whole genome shotgun (WGS) entry which is preliminary data.</text>
</comment>
<feature type="domain" description="C-methyltransferase" evidence="2">
    <location>
        <begin position="251"/>
        <end position="409"/>
    </location>
</feature>
<dbReference type="Pfam" id="PF13489">
    <property type="entry name" value="Methyltransf_23"/>
    <property type="match status" value="1"/>
</dbReference>
<proteinExistence type="predicted"/>
<dbReference type="AlphaFoldDB" id="A0A2P2FII6"/>
<dbReference type="Gene3D" id="6.10.250.3100">
    <property type="match status" value="1"/>
</dbReference>
<dbReference type="Gene3D" id="3.40.50.150">
    <property type="entry name" value="Vaccinia Virus protein VP39"/>
    <property type="match status" value="1"/>
</dbReference>
<dbReference type="PANTHER" id="PTHR43861:SF5">
    <property type="entry name" value="BLL5978 PROTEIN"/>
    <property type="match status" value="1"/>
</dbReference>
<dbReference type="EMBL" id="JFBM01000043">
    <property type="protein sequence ID" value="KFU76522.1"/>
    <property type="molecule type" value="Genomic_DNA"/>
</dbReference>
<dbReference type="Pfam" id="PF08484">
    <property type="entry name" value="Methyltransf_14"/>
    <property type="match status" value="1"/>
</dbReference>
<protein>
    <submittedName>
        <fullName evidence="3">SAM-dependent methyltransferase</fullName>
    </submittedName>
</protein>
<reference evidence="3 4" key="1">
    <citation type="journal article" date="2014" name="Genome Announc.">
        <title>Draft Genome Sequence of Amycolatopsis lurida NRRL 2430, Producer of the Glycopeptide Family Antibiotic Ristocetin.</title>
        <authorList>
            <person name="Kwun M.J."/>
            <person name="Hong H.J."/>
        </authorList>
    </citation>
    <scope>NUCLEOTIDE SEQUENCE [LARGE SCALE GENOMIC DNA]</scope>
    <source>
        <strain evidence="3 4">NRRL 2430</strain>
    </source>
</reference>
<organism evidence="3 4">
    <name type="scientific">Amycolatopsis lurida NRRL 2430</name>
    <dbReference type="NCBI Taxonomy" id="1460371"/>
    <lineage>
        <taxon>Bacteria</taxon>
        <taxon>Bacillati</taxon>
        <taxon>Actinomycetota</taxon>
        <taxon>Actinomycetes</taxon>
        <taxon>Pseudonocardiales</taxon>
        <taxon>Pseudonocardiaceae</taxon>
        <taxon>Amycolatopsis</taxon>
    </lineage>
</organism>
<dbReference type="InterPro" id="IPR038576">
    <property type="entry name" value="Methyltransf_Zn-bd_dom_put_sf"/>
</dbReference>
<evidence type="ECO:0000313" key="3">
    <source>
        <dbReference type="EMBL" id="KFU76522.1"/>
    </source>
</evidence>
<dbReference type="SUPFAM" id="SSF53335">
    <property type="entry name" value="S-adenosyl-L-methionine-dependent methyltransferases"/>
    <property type="match status" value="1"/>
</dbReference>
<keyword evidence="4" id="KW-1185">Reference proteome</keyword>
<feature type="domain" description="Methyltransferase putative zinc binding" evidence="1">
    <location>
        <begin position="11"/>
        <end position="72"/>
    </location>
</feature>
<dbReference type="Gene3D" id="6.20.50.110">
    <property type="entry name" value="Methyltransferase, zinc-binding domain"/>
    <property type="match status" value="1"/>
</dbReference>
<dbReference type="Pfam" id="PF08421">
    <property type="entry name" value="Methyltransf_13"/>
    <property type="match status" value="1"/>
</dbReference>
<keyword evidence="3" id="KW-0489">Methyltransferase</keyword>
<dbReference type="PANTHER" id="PTHR43861">
    <property type="entry name" value="TRANS-ACONITATE 2-METHYLTRANSFERASE-RELATED"/>
    <property type="match status" value="1"/>
</dbReference>
<accession>A0A2P2FII6</accession>
<dbReference type="InterPro" id="IPR013691">
    <property type="entry name" value="MeTrfase_14"/>
</dbReference>
<dbReference type="InterPro" id="IPR029063">
    <property type="entry name" value="SAM-dependent_MTases_sf"/>
</dbReference>
<evidence type="ECO:0000313" key="4">
    <source>
        <dbReference type="Proteomes" id="UP000256220"/>
    </source>
</evidence>